<evidence type="ECO:0000313" key="3">
    <source>
        <dbReference type="Proteomes" id="UP000607653"/>
    </source>
</evidence>
<sequence length="148" mass="16415">MSNTPSILNAAKRPSKKKRKAGDSSHTLAMEQESAERRSVERERELVNLEEEGGDLMYVNPTSYCMLDPIAHTVMPHVPTPEPAPEASNSHGSTLIPHSHVITTNRIWDPHITQWGGGILVPEDVQVYGDQPSPELNTKMIQVELKSN</sequence>
<dbReference type="EMBL" id="DUZY01000002">
    <property type="protein sequence ID" value="DAD29358.1"/>
    <property type="molecule type" value="Genomic_DNA"/>
</dbReference>
<dbReference type="AlphaFoldDB" id="A0A822YIZ5"/>
<reference evidence="2 3" key="1">
    <citation type="journal article" date="2020" name="Mol. Biol. Evol.">
        <title>Distinct Expression and Methylation Patterns for Genes with Different Fates following a Single Whole-Genome Duplication in Flowering Plants.</title>
        <authorList>
            <person name="Shi T."/>
            <person name="Rahmani R.S."/>
            <person name="Gugger P.F."/>
            <person name="Wang M."/>
            <person name="Li H."/>
            <person name="Zhang Y."/>
            <person name="Li Z."/>
            <person name="Wang Q."/>
            <person name="Van de Peer Y."/>
            <person name="Marchal K."/>
            <person name="Chen J."/>
        </authorList>
    </citation>
    <scope>NUCLEOTIDE SEQUENCE [LARGE SCALE GENOMIC DNA]</scope>
    <source>
        <tissue evidence="2">Leaf</tissue>
    </source>
</reference>
<evidence type="ECO:0000256" key="1">
    <source>
        <dbReference type="SAM" id="MobiDB-lite"/>
    </source>
</evidence>
<gene>
    <name evidence="2" type="ORF">HUJ06_030826</name>
</gene>
<organism evidence="2 3">
    <name type="scientific">Nelumbo nucifera</name>
    <name type="common">Sacred lotus</name>
    <dbReference type="NCBI Taxonomy" id="4432"/>
    <lineage>
        <taxon>Eukaryota</taxon>
        <taxon>Viridiplantae</taxon>
        <taxon>Streptophyta</taxon>
        <taxon>Embryophyta</taxon>
        <taxon>Tracheophyta</taxon>
        <taxon>Spermatophyta</taxon>
        <taxon>Magnoliopsida</taxon>
        <taxon>Proteales</taxon>
        <taxon>Nelumbonaceae</taxon>
        <taxon>Nelumbo</taxon>
    </lineage>
</organism>
<comment type="caution">
    <text evidence="2">The sequence shown here is derived from an EMBL/GenBank/DDBJ whole genome shotgun (WGS) entry which is preliminary data.</text>
</comment>
<dbReference type="Proteomes" id="UP000607653">
    <property type="component" value="Unassembled WGS sequence"/>
</dbReference>
<feature type="region of interest" description="Disordered" evidence="1">
    <location>
        <begin position="76"/>
        <end position="96"/>
    </location>
</feature>
<name>A0A822YIZ5_NELNU</name>
<accession>A0A822YIZ5</accession>
<feature type="compositionally biased region" description="Basic and acidic residues" evidence="1">
    <location>
        <begin position="34"/>
        <end position="44"/>
    </location>
</feature>
<keyword evidence="3" id="KW-1185">Reference proteome</keyword>
<proteinExistence type="predicted"/>
<evidence type="ECO:0000313" key="2">
    <source>
        <dbReference type="EMBL" id="DAD29358.1"/>
    </source>
</evidence>
<feature type="region of interest" description="Disordered" evidence="1">
    <location>
        <begin position="1"/>
        <end position="44"/>
    </location>
</feature>
<protein>
    <submittedName>
        <fullName evidence="2">Uncharacterized protein</fullName>
    </submittedName>
</protein>